<evidence type="ECO:0000313" key="2">
    <source>
        <dbReference type="Proteomes" id="UP000480266"/>
    </source>
</evidence>
<dbReference type="GO" id="GO:0003677">
    <property type="term" value="F:DNA binding"/>
    <property type="evidence" value="ECO:0007669"/>
    <property type="project" value="InterPro"/>
</dbReference>
<dbReference type="Proteomes" id="UP000480266">
    <property type="component" value="Unassembled WGS sequence"/>
</dbReference>
<sequence>MLDIVKQAAKRAGGLAKLAGALGIKHQSFYSWDRIPASRVLEIERASGISRSVLRPDLYPVEEAAQ</sequence>
<dbReference type="AlphaFoldDB" id="A0A7C9VHX6"/>
<dbReference type="InterPro" id="IPR010982">
    <property type="entry name" value="Lambda_DNA-bd_dom_sf"/>
</dbReference>
<accession>A0A7C9VHX6</accession>
<organism evidence="1 2">
    <name type="scientific">Candidatus Afipia apatlaquensis</name>
    <dbReference type="NCBI Taxonomy" id="2712852"/>
    <lineage>
        <taxon>Bacteria</taxon>
        <taxon>Pseudomonadati</taxon>
        <taxon>Pseudomonadota</taxon>
        <taxon>Alphaproteobacteria</taxon>
        <taxon>Hyphomicrobiales</taxon>
        <taxon>Nitrobacteraceae</taxon>
        <taxon>Afipia</taxon>
    </lineage>
</organism>
<dbReference type="SUPFAM" id="SSF47413">
    <property type="entry name" value="lambda repressor-like DNA-binding domains"/>
    <property type="match status" value="1"/>
</dbReference>
<keyword evidence="2" id="KW-1185">Reference proteome</keyword>
<dbReference type="Gene3D" id="1.10.260.40">
    <property type="entry name" value="lambda repressor-like DNA-binding domains"/>
    <property type="match status" value="1"/>
</dbReference>
<protein>
    <submittedName>
        <fullName evidence="1">Helix-turn-helix domain-containing protein</fullName>
    </submittedName>
</protein>
<evidence type="ECO:0000313" key="1">
    <source>
        <dbReference type="EMBL" id="NGX97586.1"/>
    </source>
</evidence>
<gene>
    <name evidence="1" type="ORF">G4V63_20990</name>
</gene>
<dbReference type="InterPro" id="IPR031856">
    <property type="entry name" value="YdaS_toxin-like"/>
</dbReference>
<name>A0A7C9VHX6_9BRAD</name>
<dbReference type="EMBL" id="JAAMRR010001077">
    <property type="protein sequence ID" value="NGX97586.1"/>
    <property type="molecule type" value="Genomic_DNA"/>
</dbReference>
<comment type="caution">
    <text evidence="1">The sequence shown here is derived from an EMBL/GenBank/DDBJ whole genome shotgun (WGS) entry which is preliminary data.</text>
</comment>
<dbReference type="Pfam" id="PF15943">
    <property type="entry name" value="YdaS_toxin"/>
    <property type="match status" value="1"/>
</dbReference>
<proteinExistence type="predicted"/>
<reference evidence="1" key="1">
    <citation type="submission" date="2020-02" db="EMBL/GenBank/DDBJ databases">
        <title>Draft genome sequence of Candidatus Afipia apatlaquensis IBT-C3, a potential strain for decolorization of textile dyes.</title>
        <authorList>
            <person name="Sanchez-Reyes A."/>
            <person name="Breton-Deval L."/>
            <person name="Mangelson H."/>
            <person name="Sanchez-Flores A."/>
        </authorList>
    </citation>
    <scope>NUCLEOTIDE SEQUENCE [LARGE SCALE GENOMIC DNA]</scope>
    <source>
        <strain evidence="1">IBT-C3</strain>
    </source>
</reference>